<name>A0A158RCC2_THECL</name>
<dbReference type="EMBL" id="UYYF01004477">
    <property type="protein sequence ID" value="VDN04554.1"/>
    <property type="molecule type" value="Genomic_DNA"/>
</dbReference>
<reference evidence="3" key="1">
    <citation type="submission" date="2016-04" db="UniProtKB">
        <authorList>
            <consortium name="WormBaseParasite"/>
        </authorList>
    </citation>
    <scope>IDENTIFICATION</scope>
</reference>
<reference evidence="1 2" key="2">
    <citation type="submission" date="2018-11" db="EMBL/GenBank/DDBJ databases">
        <authorList>
            <consortium name="Pathogen Informatics"/>
        </authorList>
    </citation>
    <scope>NUCLEOTIDE SEQUENCE [LARGE SCALE GENOMIC DNA]</scope>
</reference>
<dbReference type="Proteomes" id="UP000276776">
    <property type="component" value="Unassembled WGS sequence"/>
</dbReference>
<evidence type="ECO:0000313" key="3">
    <source>
        <dbReference type="WBParaSite" id="TCLT_0000713801-mRNA-1"/>
    </source>
</evidence>
<dbReference type="AlphaFoldDB" id="A0A158RCC2"/>
<accession>A0A158RCC2</accession>
<proteinExistence type="predicted"/>
<sequence>MGKLMISAMVQNFSDSNSEQARTGEVAELKNGEVEIGRHQRVAGLKEWNGKSEHTTTIQYYSLTNCRFRWIGRRRMARSAMS</sequence>
<evidence type="ECO:0000313" key="1">
    <source>
        <dbReference type="EMBL" id="VDN04554.1"/>
    </source>
</evidence>
<gene>
    <name evidence="1" type="ORF">TCLT_LOCUS7127</name>
</gene>
<evidence type="ECO:0000313" key="2">
    <source>
        <dbReference type="Proteomes" id="UP000276776"/>
    </source>
</evidence>
<organism evidence="3">
    <name type="scientific">Thelazia callipaeda</name>
    <name type="common">Oriental eyeworm</name>
    <name type="synonym">Parasitic nematode</name>
    <dbReference type="NCBI Taxonomy" id="103827"/>
    <lineage>
        <taxon>Eukaryota</taxon>
        <taxon>Metazoa</taxon>
        <taxon>Ecdysozoa</taxon>
        <taxon>Nematoda</taxon>
        <taxon>Chromadorea</taxon>
        <taxon>Rhabditida</taxon>
        <taxon>Spirurina</taxon>
        <taxon>Spiruromorpha</taxon>
        <taxon>Thelazioidea</taxon>
        <taxon>Thelaziidae</taxon>
        <taxon>Thelazia</taxon>
    </lineage>
</organism>
<protein>
    <submittedName>
        <fullName evidence="3">Dirigent protein</fullName>
    </submittedName>
</protein>
<dbReference type="WBParaSite" id="TCLT_0000713801-mRNA-1">
    <property type="protein sequence ID" value="TCLT_0000713801-mRNA-1"/>
    <property type="gene ID" value="TCLT_0000713801"/>
</dbReference>
<keyword evidence="2" id="KW-1185">Reference proteome</keyword>